<evidence type="ECO:0000313" key="3">
    <source>
        <dbReference type="Proteomes" id="UP000261187"/>
    </source>
</evidence>
<dbReference type="NCBIfam" id="TIGR02391">
    <property type="entry name" value="hypoth_ymh"/>
    <property type="match status" value="1"/>
</dbReference>
<dbReference type="AlphaFoldDB" id="A0AA92SWC5"/>
<dbReference type="Proteomes" id="UP000261187">
    <property type="component" value="Unassembled WGS sequence"/>
</dbReference>
<accession>A0AA92SWC5</accession>
<dbReference type="EMBL" id="QSSA01000038">
    <property type="protein sequence ID" value="RGL55500.1"/>
    <property type="molecule type" value="Genomic_DNA"/>
</dbReference>
<evidence type="ECO:0000259" key="1">
    <source>
        <dbReference type="Pfam" id="PF09509"/>
    </source>
</evidence>
<feature type="domain" description="Conserved hypothetical protein CHP02391" evidence="1">
    <location>
        <begin position="144"/>
        <end position="262"/>
    </location>
</feature>
<reference evidence="2 3" key="1">
    <citation type="submission" date="2018-08" db="EMBL/GenBank/DDBJ databases">
        <title>A genome reference for cultivated species of the human gut microbiota.</title>
        <authorList>
            <person name="Zou Y."/>
            <person name="Xue W."/>
            <person name="Luo G."/>
        </authorList>
    </citation>
    <scope>NUCLEOTIDE SEQUENCE [LARGE SCALE GENOMIC DNA]</scope>
    <source>
        <strain evidence="2 3">TF06-40</strain>
    </source>
</reference>
<dbReference type="Pfam" id="PF09509">
    <property type="entry name" value="Hypoth_Ymh"/>
    <property type="match status" value="1"/>
</dbReference>
<protein>
    <submittedName>
        <fullName evidence="2">TIGR02391 family protein</fullName>
    </submittedName>
</protein>
<evidence type="ECO:0000313" key="2">
    <source>
        <dbReference type="EMBL" id="RGL55500.1"/>
    </source>
</evidence>
<gene>
    <name evidence="2" type="ORF">DXC61_13515</name>
</gene>
<dbReference type="InterPro" id="IPR012654">
    <property type="entry name" value="CHP02391"/>
</dbReference>
<sequence length="271" mass="31145">MEKRKELSVAVLELLSNILGDTTDGLTGTEIHRFLLQAGISDISENDTFLAKRKRLFNAFTNFQSTQKCCNNILKFIQLVLTPSRFVGKSEEFEALRSKVNQQLAFEGYEIKENGKFAQIQKANVISDVELKVENLKQELINRNAHTQIFRYCTPELLSNNYFHSVFEASKGLFQRIRDLSGLTTDGNALIEQVFSSNPILIINNYQTKQEKDEHTGFCNLLKGLCGMFRNPEAHQPKIFWDIDEQDALEILGLISYCHRRLDKAQKIRYV</sequence>
<dbReference type="RefSeq" id="WP_117695585.1">
    <property type="nucleotide sequence ID" value="NZ_QSSA01000038.1"/>
</dbReference>
<organism evidence="2 3">
    <name type="scientific">Segatella copri</name>
    <dbReference type="NCBI Taxonomy" id="165179"/>
    <lineage>
        <taxon>Bacteria</taxon>
        <taxon>Pseudomonadati</taxon>
        <taxon>Bacteroidota</taxon>
        <taxon>Bacteroidia</taxon>
        <taxon>Bacteroidales</taxon>
        <taxon>Prevotellaceae</taxon>
        <taxon>Segatella</taxon>
    </lineage>
</organism>
<name>A0AA92SWC5_9BACT</name>
<proteinExistence type="predicted"/>
<comment type="caution">
    <text evidence="2">The sequence shown here is derived from an EMBL/GenBank/DDBJ whole genome shotgun (WGS) entry which is preliminary data.</text>
</comment>